<dbReference type="Proteomes" id="UP001056855">
    <property type="component" value="Plasmid unnamed1"/>
</dbReference>
<dbReference type="AlphaFoldDB" id="A0A9E7NCA6"/>
<dbReference type="InterPro" id="IPR036661">
    <property type="entry name" value="Luciferase-like_sf"/>
</dbReference>
<evidence type="ECO:0000256" key="1">
    <source>
        <dbReference type="ARBA" id="ARBA00023002"/>
    </source>
</evidence>
<reference evidence="4" key="1">
    <citation type="submission" date="2022-06" db="EMBL/GenBank/DDBJ databases">
        <title>Diverse halophilic archaea isolated from saline environments.</title>
        <authorList>
            <person name="Cui H.-L."/>
        </authorList>
    </citation>
    <scope>NUCLEOTIDE SEQUENCE</scope>
    <source>
        <strain evidence="4">WLHS1</strain>
        <plasmid evidence="4">unnamed1</plasmid>
    </source>
</reference>
<dbReference type="GeneID" id="73292367"/>
<dbReference type="KEGG" id="sawl:NGM29_19935"/>
<dbReference type="RefSeq" id="WP_254160933.1">
    <property type="nucleotide sequence ID" value="NZ_CP100356.1"/>
</dbReference>
<organism evidence="4 5">
    <name type="scientific">Natronosalvus rutilus</name>
    <dbReference type="NCBI Taxonomy" id="2953753"/>
    <lineage>
        <taxon>Archaea</taxon>
        <taxon>Methanobacteriati</taxon>
        <taxon>Methanobacteriota</taxon>
        <taxon>Stenosarchaea group</taxon>
        <taxon>Halobacteria</taxon>
        <taxon>Halobacteriales</taxon>
        <taxon>Natrialbaceae</taxon>
        <taxon>Natronosalvus</taxon>
    </lineage>
</organism>
<dbReference type="InterPro" id="IPR011251">
    <property type="entry name" value="Luciferase-like_dom"/>
</dbReference>
<keyword evidence="4" id="KW-0614">Plasmid</keyword>
<dbReference type="CDD" id="cd00347">
    <property type="entry name" value="Flavin_utilizing_monoxygenases"/>
    <property type="match status" value="1"/>
</dbReference>
<evidence type="ECO:0000256" key="2">
    <source>
        <dbReference type="ARBA" id="ARBA00023033"/>
    </source>
</evidence>
<dbReference type="GO" id="GO:0004497">
    <property type="term" value="F:monooxygenase activity"/>
    <property type="evidence" value="ECO:0007669"/>
    <property type="project" value="UniProtKB-KW"/>
</dbReference>
<dbReference type="Gene3D" id="3.20.20.30">
    <property type="entry name" value="Luciferase-like domain"/>
    <property type="match status" value="1"/>
</dbReference>
<evidence type="ECO:0000313" key="4">
    <source>
        <dbReference type="EMBL" id="UTF55667.1"/>
    </source>
</evidence>
<dbReference type="EMBL" id="CP100356">
    <property type="protein sequence ID" value="UTF55667.1"/>
    <property type="molecule type" value="Genomic_DNA"/>
</dbReference>
<keyword evidence="2" id="KW-0503">Monooxygenase</keyword>
<dbReference type="PANTHER" id="PTHR30137">
    <property type="entry name" value="LUCIFERASE-LIKE MONOOXYGENASE"/>
    <property type="match status" value="1"/>
</dbReference>
<dbReference type="GO" id="GO:0005829">
    <property type="term" value="C:cytosol"/>
    <property type="evidence" value="ECO:0007669"/>
    <property type="project" value="TreeGrafter"/>
</dbReference>
<protein>
    <submittedName>
        <fullName evidence="4">LLM class flavin-dependent oxidoreductase</fullName>
    </submittedName>
</protein>
<dbReference type="InterPro" id="IPR050766">
    <property type="entry name" value="Bact_Lucif_Oxidored"/>
</dbReference>
<keyword evidence="5" id="KW-1185">Reference proteome</keyword>
<keyword evidence="1" id="KW-0560">Oxidoreductase</keyword>
<geneLocation type="plasmid" evidence="4 5">
    <name>unnamed1</name>
</geneLocation>
<sequence>MSLQPSRIIVHFDIGLFTCQVPPGSDQTPSQRYRELLDLAPLAEDVGFEKAWVSEHHFVEDGYLPGVFPFCAALATRTSTMRIGTGIALAPFYEPLRFAEDSAVIDLLSNGRFEPGLAIGWTDPEFEAFGVPKRLRVPYTEELIDVLRQAWSDEPISYDGEIHQYDGVDVRPKPVQEHVPIWIAGTVDAAVKRAATIGNGYFATPTSLDELSRRQSLYQEEADSSEETGFAEWRYTYVTEEPEPWEQAKQHAWYIKRQYIEWATGTPQPAELPPEQEGDLREECLVGSPEEVLDQVRERRDRLGDDYRLVARLTLPGLSGQRLRRSVELFGEEVIDKVV</sequence>
<dbReference type="PANTHER" id="PTHR30137:SF8">
    <property type="entry name" value="BLR5498 PROTEIN"/>
    <property type="match status" value="1"/>
</dbReference>
<accession>A0A9E7NCA6</accession>
<evidence type="ECO:0000313" key="5">
    <source>
        <dbReference type="Proteomes" id="UP001056855"/>
    </source>
</evidence>
<evidence type="ECO:0000259" key="3">
    <source>
        <dbReference type="Pfam" id="PF00296"/>
    </source>
</evidence>
<gene>
    <name evidence="4" type="ORF">NGM29_19935</name>
</gene>
<name>A0A9E7NCA6_9EURY</name>
<dbReference type="SUPFAM" id="SSF51679">
    <property type="entry name" value="Bacterial luciferase-like"/>
    <property type="match status" value="1"/>
</dbReference>
<dbReference type="GO" id="GO:0016705">
    <property type="term" value="F:oxidoreductase activity, acting on paired donors, with incorporation or reduction of molecular oxygen"/>
    <property type="evidence" value="ECO:0007669"/>
    <property type="project" value="InterPro"/>
</dbReference>
<feature type="domain" description="Luciferase-like" evidence="3">
    <location>
        <begin position="14"/>
        <end position="304"/>
    </location>
</feature>
<proteinExistence type="predicted"/>
<dbReference type="Pfam" id="PF00296">
    <property type="entry name" value="Bac_luciferase"/>
    <property type="match status" value="1"/>
</dbReference>